<sequence>MDRRKPRIFKEVFQLKIVRTLISFGVFSLAILALLGYMILFWTSAAEEIGLAYSGTVLFINLAKVFLIITVVLLGLVMWVSFLISRNLFGPLIRLRNDMEMLIRGEDPDNVRFR</sequence>
<feature type="non-terminal residue" evidence="2">
    <location>
        <position position="114"/>
    </location>
</feature>
<dbReference type="EMBL" id="BARU01045223">
    <property type="protein sequence ID" value="GAH85836.1"/>
    <property type="molecule type" value="Genomic_DNA"/>
</dbReference>
<protein>
    <submittedName>
        <fullName evidence="2">Uncharacterized protein</fullName>
    </submittedName>
</protein>
<keyword evidence="1" id="KW-0812">Transmembrane</keyword>
<feature type="transmembrane region" description="Helical" evidence="1">
    <location>
        <begin position="21"/>
        <end position="42"/>
    </location>
</feature>
<feature type="transmembrane region" description="Helical" evidence="1">
    <location>
        <begin position="62"/>
        <end position="84"/>
    </location>
</feature>
<accession>X1ITR3</accession>
<comment type="caution">
    <text evidence="2">The sequence shown here is derived from an EMBL/GenBank/DDBJ whole genome shotgun (WGS) entry which is preliminary data.</text>
</comment>
<keyword evidence="1" id="KW-0472">Membrane</keyword>
<organism evidence="2">
    <name type="scientific">marine sediment metagenome</name>
    <dbReference type="NCBI Taxonomy" id="412755"/>
    <lineage>
        <taxon>unclassified sequences</taxon>
        <taxon>metagenomes</taxon>
        <taxon>ecological metagenomes</taxon>
    </lineage>
</organism>
<evidence type="ECO:0000313" key="2">
    <source>
        <dbReference type="EMBL" id="GAH85836.1"/>
    </source>
</evidence>
<evidence type="ECO:0000256" key="1">
    <source>
        <dbReference type="SAM" id="Phobius"/>
    </source>
</evidence>
<dbReference type="AlphaFoldDB" id="X1ITR3"/>
<proteinExistence type="predicted"/>
<reference evidence="2" key="1">
    <citation type="journal article" date="2014" name="Front. Microbiol.">
        <title>High frequency of phylogenetically diverse reductive dehalogenase-homologous genes in deep subseafloor sedimentary metagenomes.</title>
        <authorList>
            <person name="Kawai M."/>
            <person name="Futagami T."/>
            <person name="Toyoda A."/>
            <person name="Takaki Y."/>
            <person name="Nishi S."/>
            <person name="Hori S."/>
            <person name="Arai W."/>
            <person name="Tsubouchi T."/>
            <person name="Morono Y."/>
            <person name="Uchiyama I."/>
            <person name="Ito T."/>
            <person name="Fujiyama A."/>
            <person name="Inagaki F."/>
            <person name="Takami H."/>
        </authorList>
    </citation>
    <scope>NUCLEOTIDE SEQUENCE</scope>
    <source>
        <strain evidence="2">Expedition CK06-06</strain>
    </source>
</reference>
<keyword evidence="1" id="KW-1133">Transmembrane helix</keyword>
<name>X1ITR3_9ZZZZ</name>
<gene>
    <name evidence="2" type="ORF">S03H2_68709</name>
</gene>